<feature type="non-terminal residue" evidence="5">
    <location>
        <position position="260"/>
    </location>
</feature>
<organism evidence="5 6">
    <name type="scientific">Glonium stellatum</name>
    <dbReference type="NCBI Taxonomy" id="574774"/>
    <lineage>
        <taxon>Eukaryota</taxon>
        <taxon>Fungi</taxon>
        <taxon>Dikarya</taxon>
        <taxon>Ascomycota</taxon>
        <taxon>Pezizomycotina</taxon>
        <taxon>Dothideomycetes</taxon>
        <taxon>Pleosporomycetidae</taxon>
        <taxon>Gloniales</taxon>
        <taxon>Gloniaceae</taxon>
        <taxon>Glonium</taxon>
    </lineage>
</organism>
<comment type="similarity">
    <text evidence="1">Belongs to the NSRP1 family.</text>
</comment>
<evidence type="ECO:0000256" key="3">
    <source>
        <dbReference type="SAM" id="MobiDB-lite"/>
    </source>
</evidence>
<dbReference type="InterPro" id="IPR053246">
    <property type="entry name" value="NS_splicing_regulatory_protein"/>
</dbReference>
<protein>
    <recommendedName>
        <fullName evidence="4">Nuclear speckle splicing regulatory protein 1 N-terminal domain-containing protein</fullName>
    </recommendedName>
</protein>
<evidence type="ECO:0000313" key="5">
    <source>
        <dbReference type="EMBL" id="OCL05224.1"/>
    </source>
</evidence>
<dbReference type="Pfam" id="PF09745">
    <property type="entry name" value="NSRP1_N"/>
    <property type="match status" value="1"/>
</dbReference>
<evidence type="ECO:0000256" key="2">
    <source>
        <dbReference type="ARBA" id="ARBA00023054"/>
    </source>
</evidence>
<dbReference type="OrthoDB" id="446635at2759"/>
<feature type="domain" description="Nuclear speckle splicing regulatory protein 1 N-terminal" evidence="4">
    <location>
        <begin position="119"/>
        <end position="234"/>
    </location>
</feature>
<dbReference type="EMBL" id="KV750351">
    <property type="protein sequence ID" value="OCL05224.1"/>
    <property type="molecule type" value="Genomic_DNA"/>
</dbReference>
<dbReference type="GO" id="GO:0000381">
    <property type="term" value="P:regulation of alternative mRNA splicing, via spliceosome"/>
    <property type="evidence" value="ECO:0007669"/>
    <property type="project" value="InterPro"/>
</dbReference>
<gene>
    <name evidence="5" type="ORF">AOQ84DRAFT_391007</name>
</gene>
<proteinExistence type="inferred from homology"/>
<dbReference type="Proteomes" id="UP000250140">
    <property type="component" value="Unassembled WGS sequence"/>
</dbReference>
<keyword evidence="6" id="KW-1185">Reference proteome</keyword>
<evidence type="ECO:0000256" key="1">
    <source>
        <dbReference type="ARBA" id="ARBA00010126"/>
    </source>
</evidence>
<dbReference type="PANTHER" id="PTHR47845">
    <property type="entry name" value="NUCLEAR SPECKLE SPLICING REGULATORY PROTEIN 1 HOMOLOG"/>
    <property type="match status" value="1"/>
</dbReference>
<reference evidence="5 6" key="1">
    <citation type="journal article" date="2016" name="Nat. Commun.">
        <title>Ectomycorrhizal ecology is imprinted in the genome of the dominant symbiotic fungus Cenococcum geophilum.</title>
        <authorList>
            <consortium name="DOE Joint Genome Institute"/>
            <person name="Peter M."/>
            <person name="Kohler A."/>
            <person name="Ohm R.A."/>
            <person name="Kuo A."/>
            <person name="Krutzmann J."/>
            <person name="Morin E."/>
            <person name="Arend M."/>
            <person name="Barry K.W."/>
            <person name="Binder M."/>
            <person name="Choi C."/>
            <person name="Clum A."/>
            <person name="Copeland A."/>
            <person name="Grisel N."/>
            <person name="Haridas S."/>
            <person name="Kipfer T."/>
            <person name="LaButti K."/>
            <person name="Lindquist E."/>
            <person name="Lipzen A."/>
            <person name="Maire R."/>
            <person name="Meier B."/>
            <person name="Mihaltcheva S."/>
            <person name="Molinier V."/>
            <person name="Murat C."/>
            <person name="Poggeler S."/>
            <person name="Quandt C.A."/>
            <person name="Sperisen C."/>
            <person name="Tritt A."/>
            <person name="Tisserant E."/>
            <person name="Crous P.W."/>
            <person name="Henrissat B."/>
            <person name="Nehls U."/>
            <person name="Egli S."/>
            <person name="Spatafora J.W."/>
            <person name="Grigoriev I.V."/>
            <person name="Martin F.M."/>
        </authorList>
    </citation>
    <scope>NUCLEOTIDE SEQUENCE [LARGE SCALE GENOMIC DNA]</scope>
    <source>
        <strain evidence="5 6">CBS 207.34</strain>
    </source>
</reference>
<evidence type="ECO:0000259" key="4">
    <source>
        <dbReference type="Pfam" id="PF09745"/>
    </source>
</evidence>
<feature type="region of interest" description="Disordered" evidence="3">
    <location>
        <begin position="1"/>
        <end position="107"/>
    </location>
</feature>
<dbReference type="PANTHER" id="PTHR47845:SF1">
    <property type="entry name" value="NUCLEAR SPECKLE SPLICING REGULATORY PROTEIN 1 HOMOLOG"/>
    <property type="match status" value="1"/>
</dbReference>
<dbReference type="InterPro" id="IPR018612">
    <property type="entry name" value="NSRP1_N"/>
</dbReference>
<keyword evidence="2" id="KW-0175">Coiled coil</keyword>
<name>A0A8E2JQD7_9PEZI</name>
<evidence type="ECO:0000313" key="6">
    <source>
        <dbReference type="Proteomes" id="UP000250140"/>
    </source>
</evidence>
<dbReference type="AlphaFoldDB" id="A0A8E2JQD7"/>
<accession>A0A8E2JQD7</accession>
<sequence>MSTLKFGLNIQKKARNAPSRPAPAKRKPVFEEEEEDDDPSPERNPNAADSAEEIGIFDLDSSNNSSVKPTEPTEPSKPANPTKPKAASTIPPQLKGDAKKKADPSLEYADLSSHQTYLKHAEEALALDPSIYDYDAAYDALHARTAARLAAERAEAQQRKPRYMDGLFVSAEVRKRDQLRAKDKVLAREREAEGDAFADKERFVTGAYKAQQAEVRRAEEEEERRRREEERGRAGRGMLGFYRRVMEVDERRHREVVEAA</sequence>